<dbReference type="Pfam" id="PF08238">
    <property type="entry name" value="Sel1"/>
    <property type="match status" value="5"/>
</dbReference>
<feature type="region of interest" description="Disordered" evidence="1">
    <location>
        <begin position="1"/>
        <end position="51"/>
    </location>
</feature>
<accession>A0AAQ3KWN2</accession>
<dbReference type="PANTHER" id="PTHR45088:SF1">
    <property type="entry name" value="OS04G0476000 PROTEIN"/>
    <property type="match status" value="1"/>
</dbReference>
<evidence type="ECO:0000313" key="2">
    <source>
        <dbReference type="EMBL" id="WOL14393.1"/>
    </source>
</evidence>
<dbReference type="Gene3D" id="1.25.40.10">
    <property type="entry name" value="Tetratricopeptide repeat domain"/>
    <property type="match status" value="2"/>
</dbReference>
<dbReference type="SUPFAM" id="SSF81901">
    <property type="entry name" value="HCP-like"/>
    <property type="match status" value="1"/>
</dbReference>
<proteinExistence type="predicted"/>
<dbReference type="InterPro" id="IPR036047">
    <property type="entry name" value="F-box-like_dom_sf"/>
</dbReference>
<dbReference type="InterPro" id="IPR006597">
    <property type="entry name" value="Sel1-like"/>
</dbReference>
<dbReference type="CDD" id="cd09917">
    <property type="entry name" value="F-box_SF"/>
    <property type="match status" value="1"/>
</dbReference>
<dbReference type="SMART" id="SM00671">
    <property type="entry name" value="SEL1"/>
    <property type="match status" value="4"/>
</dbReference>
<keyword evidence="3" id="KW-1185">Reference proteome</keyword>
<dbReference type="Proteomes" id="UP001327560">
    <property type="component" value="Chromosome 7"/>
</dbReference>
<reference evidence="2 3" key="1">
    <citation type="submission" date="2023-10" db="EMBL/GenBank/DDBJ databases">
        <title>Chromosome-scale genome assembly provides insights into flower coloration mechanisms of Canna indica.</title>
        <authorList>
            <person name="Li C."/>
        </authorList>
    </citation>
    <scope>NUCLEOTIDE SEQUENCE [LARGE SCALE GENOMIC DNA]</scope>
    <source>
        <tissue evidence="2">Flower</tissue>
    </source>
</reference>
<evidence type="ECO:0008006" key="4">
    <source>
        <dbReference type="Google" id="ProtNLM"/>
    </source>
</evidence>
<dbReference type="SUPFAM" id="SSF81383">
    <property type="entry name" value="F-box domain"/>
    <property type="match status" value="1"/>
</dbReference>
<dbReference type="AlphaFoldDB" id="A0AAQ3KWN2"/>
<evidence type="ECO:0000313" key="3">
    <source>
        <dbReference type="Proteomes" id="UP001327560"/>
    </source>
</evidence>
<organism evidence="2 3">
    <name type="scientific">Canna indica</name>
    <name type="common">Indian-shot</name>
    <dbReference type="NCBI Taxonomy" id="4628"/>
    <lineage>
        <taxon>Eukaryota</taxon>
        <taxon>Viridiplantae</taxon>
        <taxon>Streptophyta</taxon>
        <taxon>Embryophyta</taxon>
        <taxon>Tracheophyta</taxon>
        <taxon>Spermatophyta</taxon>
        <taxon>Magnoliopsida</taxon>
        <taxon>Liliopsida</taxon>
        <taxon>Zingiberales</taxon>
        <taxon>Cannaceae</taxon>
        <taxon>Canna</taxon>
    </lineage>
</organism>
<sequence length="337" mass="37623">MAGKKTRAFPTAMDKKRGRSDATSSAGCSRSIRRRWNSPPPLSTPSPSSRFSDLPSDVLMRLAASFDVPTLWAASMACQSWREALRPLREAMVLLRKGKEYKHGRGRGIARPNPSRALEYFLKGTARGSALAMVDAGLMYWEMGRKEEAKSLYRKSAELGYPVGQCNLGVCYLEAEQPKLEEAVKLFYRAAEAGYAPAQYNLALCLHKGRGVKCDMKNAGKWYLRAAEGGNVRAMYNTSLCYSTGEGLRRNIQQARIWMKHAADGGHRKAQYEHALNLYASGDMMEVFVYLELATRAGVTYAAHIRDNVRQLLPQSSLDNAISRVENWQPSQFHLAT</sequence>
<dbReference type="EMBL" id="CP136896">
    <property type="protein sequence ID" value="WOL14393.1"/>
    <property type="molecule type" value="Genomic_DNA"/>
</dbReference>
<gene>
    <name evidence="2" type="ORF">Cni_G23173</name>
</gene>
<dbReference type="InterPro" id="IPR011990">
    <property type="entry name" value="TPR-like_helical_dom_sf"/>
</dbReference>
<dbReference type="PANTHER" id="PTHR45088">
    <property type="entry name" value="OSJNBA0022H21.17 PROTEIN"/>
    <property type="match status" value="1"/>
</dbReference>
<protein>
    <recommendedName>
        <fullName evidence="4">F-box protein</fullName>
    </recommendedName>
</protein>
<name>A0AAQ3KWN2_9LILI</name>
<dbReference type="InterPro" id="IPR053301">
    <property type="entry name" value="F-box_motif"/>
</dbReference>
<evidence type="ECO:0000256" key="1">
    <source>
        <dbReference type="SAM" id="MobiDB-lite"/>
    </source>
</evidence>